<keyword evidence="5 8" id="KW-0406">Ion transport</keyword>
<sequence>MIELIILSVALSMDAFAVALGLGAKQITINKSLALKVGLLFGFFQGFMPLIGYFAGIGLSSFIEVIDHWVAFILLALIGGKMVYESFGEPVEEEIAIITNKVLLLLAIATSIDAMAAGFTLTLMSTTIITSVLIIGLTTFIFSYGGVIIGSKGGAFLESKAELLGGIVLIGIGLKILIQHTLLS</sequence>
<dbReference type="GO" id="GO:0005886">
    <property type="term" value="C:plasma membrane"/>
    <property type="evidence" value="ECO:0007669"/>
    <property type="project" value="UniProtKB-SubCell"/>
</dbReference>
<reference evidence="9 10" key="1">
    <citation type="submission" date="2019-05" db="EMBL/GenBank/DDBJ databases">
        <title>Arcobacter sp. nov., isolated from sea sediment.</title>
        <authorList>
            <person name="Kim W."/>
        </authorList>
    </citation>
    <scope>NUCLEOTIDE SEQUENCE [LARGE SCALE GENOMIC DNA]</scope>
    <source>
        <strain evidence="9 10">CAU 1517</strain>
    </source>
</reference>
<name>A0A5R8XZ29_9BACT</name>
<dbReference type="InterPro" id="IPR022929">
    <property type="entry name" value="Put_MntP"/>
</dbReference>
<keyword evidence="6 8" id="KW-0472">Membrane</keyword>
<keyword evidence="3 8" id="KW-0812">Transmembrane</keyword>
<dbReference type="GO" id="GO:0005384">
    <property type="term" value="F:manganese ion transmembrane transporter activity"/>
    <property type="evidence" value="ECO:0007669"/>
    <property type="project" value="UniProtKB-UniRule"/>
</dbReference>
<evidence type="ECO:0000256" key="3">
    <source>
        <dbReference type="ARBA" id="ARBA00022692"/>
    </source>
</evidence>
<protein>
    <recommendedName>
        <fullName evidence="8">Putative manganese efflux pump MntP</fullName>
    </recommendedName>
</protein>
<feature type="transmembrane region" description="Helical" evidence="8">
    <location>
        <begin position="33"/>
        <end position="54"/>
    </location>
</feature>
<keyword evidence="10" id="KW-1185">Reference proteome</keyword>
<accession>A0A5R8XZ29</accession>
<evidence type="ECO:0000256" key="1">
    <source>
        <dbReference type="ARBA" id="ARBA00022448"/>
    </source>
</evidence>
<feature type="transmembrane region" description="Helical" evidence="8">
    <location>
        <begin position="66"/>
        <end position="84"/>
    </location>
</feature>
<evidence type="ECO:0000313" key="9">
    <source>
        <dbReference type="EMBL" id="TLP36928.1"/>
    </source>
</evidence>
<evidence type="ECO:0000256" key="8">
    <source>
        <dbReference type="HAMAP-Rule" id="MF_01521"/>
    </source>
</evidence>
<dbReference type="RefSeq" id="WP_138153182.1">
    <property type="nucleotide sequence ID" value="NZ_VANU01000005.1"/>
</dbReference>
<feature type="transmembrane region" description="Helical" evidence="8">
    <location>
        <begin position="104"/>
        <end position="124"/>
    </location>
</feature>
<dbReference type="AlphaFoldDB" id="A0A5R8XZ29"/>
<organism evidence="9 10">
    <name type="scientific">Arcobacter arenosus</name>
    <dbReference type="NCBI Taxonomy" id="2576037"/>
    <lineage>
        <taxon>Bacteria</taxon>
        <taxon>Pseudomonadati</taxon>
        <taxon>Campylobacterota</taxon>
        <taxon>Epsilonproteobacteria</taxon>
        <taxon>Campylobacterales</taxon>
        <taxon>Arcobacteraceae</taxon>
        <taxon>Arcobacter</taxon>
    </lineage>
</organism>
<feature type="transmembrane region" description="Helical" evidence="8">
    <location>
        <begin position="163"/>
        <end position="183"/>
    </location>
</feature>
<dbReference type="Pfam" id="PF02659">
    <property type="entry name" value="Mntp"/>
    <property type="match status" value="1"/>
</dbReference>
<dbReference type="EMBL" id="VANU01000005">
    <property type="protein sequence ID" value="TLP36928.1"/>
    <property type="molecule type" value="Genomic_DNA"/>
</dbReference>
<evidence type="ECO:0000313" key="10">
    <source>
        <dbReference type="Proteomes" id="UP000308901"/>
    </source>
</evidence>
<dbReference type="PANTHER" id="PTHR35529:SF1">
    <property type="entry name" value="MANGANESE EFFLUX PUMP MNTP-RELATED"/>
    <property type="match status" value="1"/>
</dbReference>
<feature type="transmembrane region" description="Helical" evidence="8">
    <location>
        <begin position="131"/>
        <end position="151"/>
    </location>
</feature>
<dbReference type="OrthoDB" id="9811590at2"/>
<evidence type="ECO:0000256" key="2">
    <source>
        <dbReference type="ARBA" id="ARBA00022475"/>
    </source>
</evidence>
<evidence type="ECO:0000256" key="5">
    <source>
        <dbReference type="ARBA" id="ARBA00023065"/>
    </source>
</evidence>
<dbReference type="InterPro" id="IPR003810">
    <property type="entry name" value="Mntp/YtaF"/>
</dbReference>
<evidence type="ECO:0000256" key="7">
    <source>
        <dbReference type="ARBA" id="ARBA00023211"/>
    </source>
</evidence>
<comment type="function">
    <text evidence="8">Probably functions as a manganese efflux pump.</text>
</comment>
<keyword evidence="7 8" id="KW-0464">Manganese</keyword>
<dbReference type="Proteomes" id="UP000308901">
    <property type="component" value="Unassembled WGS sequence"/>
</dbReference>
<comment type="caution">
    <text evidence="9">The sequence shown here is derived from an EMBL/GenBank/DDBJ whole genome shotgun (WGS) entry which is preliminary data.</text>
</comment>
<evidence type="ECO:0000256" key="4">
    <source>
        <dbReference type="ARBA" id="ARBA00022989"/>
    </source>
</evidence>
<comment type="similarity">
    <text evidence="8">Belongs to the MntP (TC 9.B.29) family.</text>
</comment>
<keyword evidence="4 8" id="KW-1133">Transmembrane helix</keyword>
<proteinExistence type="inferred from homology"/>
<keyword evidence="2 8" id="KW-1003">Cell membrane</keyword>
<keyword evidence="1 8" id="KW-0813">Transport</keyword>
<gene>
    <name evidence="8" type="primary">mntP</name>
    <name evidence="9" type="ORF">FDK22_11825</name>
</gene>
<evidence type="ECO:0000256" key="6">
    <source>
        <dbReference type="ARBA" id="ARBA00023136"/>
    </source>
</evidence>
<dbReference type="PANTHER" id="PTHR35529">
    <property type="entry name" value="MANGANESE EFFLUX PUMP MNTP-RELATED"/>
    <property type="match status" value="1"/>
</dbReference>
<dbReference type="HAMAP" id="MF_01521">
    <property type="entry name" value="MntP_pump"/>
    <property type="match status" value="1"/>
</dbReference>
<comment type="subcellular location">
    <subcellularLocation>
        <location evidence="8">Cell membrane</location>
        <topology evidence="8">Multi-pass membrane protein</topology>
    </subcellularLocation>
</comment>